<evidence type="ECO:0000313" key="2">
    <source>
        <dbReference type="Proteomes" id="UP001501222"/>
    </source>
</evidence>
<name>A0ABP6YKX8_9ACTN</name>
<dbReference type="Proteomes" id="UP001501222">
    <property type="component" value="Unassembled WGS sequence"/>
</dbReference>
<reference evidence="2" key="1">
    <citation type="journal article" date="2019" name="Int. J. Syst. Evol. Microbiol.">
        <title>The Global Catalogue of Microorganisms (GCM) 10K type strain sequencing project: providing services to taxonomists for standard genome sequencing and annotation.</title>
        <authorList>
            <consortium name="The Broad Institute Genomics Platform"/>
            <consortium name="The Broad Institute Genome Sequencing Center for Infectious Disease"/>
            <person name="Wu L."/>
            <person name="Ma J."/>
        </authorList>
    </citation>
    <scope>NUCLEOTIDE SEQUENCE [LARGE SCALE GENOMIC DNA]</scope>
    <source>
        <strain evidence="2">JCM 16928</strain>
    </source>
</reference>
<sequence>MLFAGGVLPEDVVLSPQAVSPAVAATTTPVTATALRSTCEEAFILARFVRTGPRIIPADAHLLYLLAGTGDG</sequence>
<proteinExistence type="predicted"/>
<evidence type="ECO:0000313" key="1">
    <source>
        <dbReference type="EMBL" id="GAA3584328.1"/>
    </source>
</evidence>
<protein>
    <submittedName>
        <fullName evidence="1">Uncharacterized protein</fullName>
    </submittedName>
</protein>
<comment type="caution">
    <text evidence="1">The sequence shown here is derived from an EMBL/GenBank/DDBJ whole genome shotgun (WGS) entry which is preliminary data.</text>
</comment>
<gene>
    <name evidence="1" type="ORF">GCM10022235_63510</name>
</gene>
<keyword evidence="2" id="KW-1185">Reference proteome</keyword>
<dbReference type="EMBL" id="BAABAA010000011">
    <property type="protein sequence ID" value="GAA3584328.1"/>
    <property type="molecule type" value="Genomic_DNA"/>
</dbReference>
<accession>A0ABP6YKX8</accession>
<organism evidence="1 2">
    <name type="scientific">Kribbella ginsengisoli</name>
    <dbReference type="NCBI Taxonomy" id="363865"/>
    <lineage>
        <taxon>Bacteria</taxon>
        <taxon>Bacillati</taxon>
        <taxon>Actinomycetota</taxon>
        <taxon>Actinomycetes</taxon>
        <taxon>Propionibacteriales</taxon>
        <taxon>Kribbellaceae</taxon>
        <taxon>Kribbella</taxon>
    </lineage>
</organism>